<feature type="compositionally biased region" description="Polar residues" evidence="6">
    <location>
        <begin position="482"/>
        <end position="496"/>
    </location>
</feature>
<accession>A0A0K1E718</accession>
<keyword evidence="7" id="KW-0812">Transmembrane</keyword>
<dbReference type="GO" id="GO:0005524">
    <property type="term" value="F:ATP binding"/>
    <property type="evidence" value="ECO:0007669"/>
    <property type="project" value="UniProtKB-UniRule"/>
</dbReference>
<gene>
    <name evidence="9" type="ORF">CMC5_006080</name>
</gene>
<dbReference type="PANTHER" id="PTHR43289">
    <property type="entry name" value="MITOGEN-ACTIVATED PROTEIN KINASE KINASE KINASE 20-RELATED"/>
    <property type="match status" value="1"/>
</dbReference>
<dbReference type="SUPFAM" id="SSF56112">
    <property type="entry name" value="Protein kinase-like (PK-like)"/>
    <property type="match status" value="1"/>
</dbReference>
<feature type="compositionally biased region" description="Low complexity" evidence="6">
    <location>
        <begin position="338"/>
        <end position="348"/>
    </location>
</feature>
<evidence type="ECO:0000256" key="5">
    <source>
        <dbReference type="PROSITE-ProRule" id="PRU10141"/>
    </source>
</evidence>
<keyword evidence="7" id="KW-1133">Transmembrane helix</keyword>
<keyword evidence="2 5" id="KW-0547">Nucleotide-binding</keyword>
<sequence length="602" mass="61190">MTYDHDAELWVGQTFAGKWHIERVLGVGGMGAVLFGRGADGATVALKVLHTELNAHPEVRKRFLLEGHIGNTLGGPDPIPGVVRVLGSGSTSDGIAYLAMEVLQGENLFDRMVKSTTMPPGEVLTMAEQVLDTLVVAHGRGVVHRDLKPENIHLGADGRVRLLDFGIARVLDGLQGMPEKTATKTGMILGTATYMAPEQATGLVSEIDGRTDLFGLAATMFRLLAGRPVHGDISETLEIIAAATEAPPPLSSVAPTVPADVAAIVDRALAFVKYHRYPDAETMRLDVRAVRSGHPAPYARAVLEGRLHPGQRMVSAAAHHPPVASPLTARAPEPQPDPSQVAAFQPQAAQPPAPPAQHLPPRDAAVPVGASRLGAQPAALPLDTAPRRRPVPAATVLGLGPPSDSASAPRQAARPLASSPVASSPVASSPILAGAAAAGSLAASPVASGFMPPSPTAPDPAPFPVAPPSHRSIGSLEPIATAGSNVASGPLASQGSPIVAPSPLIPTAPGSGAGLVPHAPGSTPRQPPSGPNGAVPSGVRPAATLVEPSRPAYTAPDHPSMPAKTLAERTKPTGGQVALLVGGASLALGILLGLVVIALGAC</sequence>
<dbReference type="EMBL" id="CP012159">
    <property type="protein sequence ID" value="AKT36492.1"/>
    <property type="molecule type" value="Genomic_DNA"/>
</dbReference>
<feature type="compositionally biased region" description="Pro residues" evidence="6">
    <location>
        <begin position="452"/>
        <end position="467"/>
    </location>
</feature>
<dbReference type="SMART" id="SM00220">
    <property type="entry name" value="S_TKc"/>
    <property type="match status" value="1"/>
</dbReference>
<feature type="region of interest" description="Disordered" evidence="6">
    <location>
        <begin position="451"/>
        <end position="569"/>
    </location>
</feature>
<dbReference type="CDD" id="cd14014">
    <property type="entry name" value="STKc_PknB_like"/>
    <property type="match status" value="1"/>
</dbReference>
<dbReference type="Gene3D" id="3.30.200.20">
    <property type="entry name" value="Phosphorylase Kinase, domain 1"/>
    <property type="match status" value="1"/>
</dbReference>
<evidence type="ECO:0000256" key="4">
    <source>
        <dbReference type="ARBA" id="ARBA00022840"/>
    </source>
</evidence>
<evidence type="ECO:0000313" key="9">
    <source>
        <dbReference type="EMBL" id="AKT36492.1"/>
    </source>
</evidence>
<evidence type="ECO:0000259" key="8">
    <source>
        <dbReference type="PROSITE" id="PS50011"/>
    </source>
</evidence>
<evidence type="ECO:0000256" key="7">
    <source>
        <dbReference type="SAM" id="Phobius"/>
    </source>
</evidence>
<evidence type="ECO:0000256" key="1">
    <source>
        <dbReference type="ARBA" id="ARBA00022679"/>
    </source>
</evidence>
<keyword evidence="3" id="KW-0418">Kinase</keyword>
<dbReference type="RefSeq" id="WP_082362194.1">
    <property type="nucleotide sequence ID" value="NZ_CP012159.1"/>
</dbReference>
<dbReference type="STRING" id="52.CMC5_006080"/>
<protein>
    <recommendedName>
        <fullName evidence="8">Protein kinase domain-containing protein</fullName>
    </recommendedName>
</protein>
<feature type="domain" description="Protein kinase" evidence="8">
    <location>
        <begin position="19"/>
        <end position="297"/>
    </location>
</feature>
<dbReference type="GO" id="GO:0004674">
    <property type="term" value="F:protein serine/threonine kinase activity"/>
    <property type="evidence" value="ECO:0007669"/>
    <property type="project" value="TreeGrafter"/>
</dbReference>
<feature type="region of interest" description="Disordered" evidence="6">
    <location>
        <begin position="312"/>
        <end position="364"/>
    </location>
</feature>
<dbReference type="InterPro" id="IPR000719">
    <property type="entry name" value="Prot_kinase_dom"/>
</dbReference>
<keyword evidence="10" id="KW-1185">Reference proteome</keyword>
<evidence type="ECO:0000313" key="10">
    <source>
        <dbReference type="Proteomes" id="UP000067626"/>
    </source>
</evidence>
<feature type="compositionally biased region" description="Low complexity" evidence="6">
    <location>
        <begin position="314"/>
        <end position="326"/>
    </location>
</feature>
<dbReference type="KEGG" id="ccro:CMC5_006080"/>
<dbReference type="Gene3D" id="1.10.510.10">
    <property type="entry name" value="Transferase(Phosphotransferase) domain 1"/>
    <property type="match status" value="1"/>
</dbReference>
<evidence type="ECO:0000256" key="3">
    <source>
        <dbReference type="ARBA" id="ARBA00022777"/>
    </source>
</evidence>
<dbReference type="PROSITE" id="PS50011">
    <property type="entry name" value="PROTEIN_KINASE_DOM"/>
    <property type="match status" value="1"/>
</dbReference>
<keyword evidence="7" id="KW-0472">Membrane</keyword>
<keyword evidence="4 5" id="KW-0067">ATP-binding</keyword>
<proteinExistence type="predicted"/>
<dbReference type="InterPro" id="IPR011009">
    <property type="entry name" value="Kinase-like_dom_sf"/>
</dbReference>
<dbReference type="Pfam" id="PF00069">
    <property type="entry name" value="Pkinase"/>
    <property type="match status" value="1"/>
</dbReference>
<feature type="transmembrane region" description="Helical" evidence="7">
    <location>
        <begin position="577"/>
        <end position="601"/>
    </location>
</feature>
<reference evidence="9 10" key="1">
    <citation type="submission" date="2015-07" db="EMBL/GenBank/DDBJ databases">
        <title>Genome analysis of myxobacterium Chondromyces crocatus Cm c5 reveals a high potential for natural compound synthesis and the genetic basis for the loss of fruiting body formation.</title>
        <authorList>
            <person name="Zaburannyi N."/>
            <person name="Bunk B."/>
            <person name="Maier J."/>
            <person name="Overmann J."/>
            <person name="Mueller R."/>
        </authorList>
    </citation>
    <scope>NUCLEOTIDE SEQUENCE [LARGE SCALE GENOMIC DNA]</scope>
    <source>
        <strain evidence="9 10">Cm c5</strain>
    </source>
</reference>
<name>A0A0K1E718_CHOCO</name>
<feature type="compositionally biased region" description="Low complexity" evidence="6">
    <location>
        <begin position="412"/>
        <end position="427"/>
    </location>
</feature>
<dbReference type="PATRIC" id="fig|52.7.peg.653"/>
<feature type="compositionally biased region" description="Pro residues" evidence="6">
    <location>
        <begin position="349"/>
        <end position="358"/>
    </location>
</feature>
<dbReference type="InterPro" id="IPR017441">
    <property type="entry name" value="Protein_kinase_ATP_BS"/>
</dbReference>
<dbReference type="Proteomes" id="UP000067626">
    <property type="component" value="Chromosome"/>
</dbReference>
<dbReference type="PROSITE" id="PS00107">
    <property type="entry name" value="PROTEIN_KINASE_ATP"/>
    <property type="match status" value="1"/>
</dbReference>
<feature type="region of interest" description="Disordered" evidence="6">
    <location>
        <begin position="377"/>
        <end position="427"/>
    </location>
</feature>
<dbReference type="PANTHER" id="PTHR43289:SF6">
    <property type="entry name" value="SERINE_THREONINE-PROTEIN KINASE NEKL-3"/>
    <property type="match status" value="1"/>
</dbReference>
<evidence type="ECO:0000256" key="2">
    <source>
        <dbReference type="ARBA" id="ARBA00022741"/>
    </source>
</evidence>
<organism evidence="9 10">
    <name type="scientific">Chondromyces crocatus</name>
    <dbReference type="NCBI Taxonomy" id="52"/>
    <lineage>
        <taxon>Bacteria</taxon>
        <taxon>Pseudomonadati</taxon>
        <taxon>Myxococcota</taxon>
        <taxon>Polyangia</taxon>
        <taxon>Polyangiales</taxon>
        <taxon>Polyangiaceae</taxon>
        <taxon>Chondromyces</taxon>
    </lineage>
</organism>
<dbReference type="AlphaFoldDB" id="A0A0K1E718"/>
<keyword evidence="1" id="KW-0808">Transferase</keyword>
<feature type="binding site" evidence="5">
    <location>
        <position position="47"/>
    </location>
    <ligand>
        <name>ATP</name>
        <dbReference type="ChEBI" id="CHEBI:30616"/>
    </ligand>
</feature>
<evidence type="ECO:0000256" key="6">
    <source>
        <dbReference type="SAM" id="MobiDB-lite"/>
    </source>
</evidence>